<proteinExistence type="predicted"/>
<feature type="chain" id="PRO_5043495324" evidence="2">
    <location>
        <begin position="23"/>
        <end position="115"/>
    </location>
</feature>
<sequence length="115" mass="12544">MINGWSILRSLPFLLITGSVPAEDSAEKPLIQLREILSQTAEKGDATISGVVIKRISPGNYLIHDGTGTLEVDIPHHKLPPGGLLPHTPIRLQGVIQHDGNESLEIDVDTIHWSF</sequence>
<gene>
    <name evidence="3" type="ORF">ElyMa_003878900</name>
</gene>
<dbReference type="InterPro" id="IPR036700">
    <property type="entry name" value="BOBF_sf"/>
</dbReference>
<dbReference type="Pfam" id="PF04076">
    <property type="entry name" value="BOF"/>
    <property type="match status" value="1"/>
</dbReference>
<organism evidence="3 4">
    <name type="scientific">Elysia marginata</name>
    <dbReference type="NCBI Taxonomy" id="1093978"/>
    <lineage>
        <taxon>Eukaryota</taxon>
        <taxon>Metazoa</taxon>
        <taxon>Spiralia</taxon>
        <taxon>Lophotrochozoa</taxon>
        <taxon>Mollusca</taxon>
        <taxon>Gastropoda</taxon>
        <taxon>Heterobranchia</taxon>
        <taxon>Euthyneura</taxon>
        <taxon>Panpulmonata</taxon>
        <taxon>Sacoglossa</taxon>
        <taxon>Placobranchoidea</taxon>
        <taxon>Plakobranchidae</taxon>
        <taxon>Elysia</taxon>
    </lineage>
</organism>
<feature type="signal peptide" evidence="2">
    <location>
        <begin position="1"/>
        <end position="22"/>
    </location>
</feature>
<dbReference type="InterPro" id="IPR005220">
    <property type="entry name" value="CarO-like"/>
</dbReference>
<dbReference type="SUPFAM" id="SSF101756">
    <property type="entry name" value="Hypothetical protein YgiW"/>
    <property type="match status" value="1"/>
</dbReference>
<keyword evidence="1 2" id="KW-0732">Signal</keyword>
<accession>A0AAV4FKN9</accession>
<comment type="caution">
    <text evidence="3">The sequence shown here is derived from an EMBL/GenBank/DDBJ whole genome shotgun (WGS) entry which is preliminary data.</text>
</comment>
<evidence type="ECO:0000256" key="1">
    <source>
        <dbReference type="ARBA" id="ARBA00022729"/>
    </source>
</evidence>
<dbReference type="EMBL" id="BMAT01007896">
    <property type="protein sequence ID" value="GFR73842.1"/>
    <property type="molecule type" value="Genomic_DNA"/>
</dbReference>
<dbReference type="NCBIfam" id="NF033674">
    <property type="entry name" value="stress_OB_fold"/>
    <property type="match status" value="1"/>
</dbReference>
<reference evidence="3 4" key="1">
    <citation type="journal article" date="2021" name="Elife">
        <title>Chloroplast acquisition without the gene transfer in kleptoplastic sea slugs, Plakobranchus ocellatus.</title>
        <authorList>
            <person name="Maeda T."/>
            <person name="Takahashi S."/>
            <person name="Yoshida T."/>
            <person name="Shimamura S."/>
            <person name="Takaki Y."/>
            <person name="Nagai Y."/>
            <person name="Toyoda A."/>
            <person name="Suzuki Y."/>
            <person name="Arimoto A."/>
            <person name="Ishii H."/>
            <person name="Satoh N."/>
            <person name="Nishiyama T."/>
            <person name="Hasebe M."/>
            <person name="Maruyama T."/>
            <person name="Minagawa J."/>
            <person name="Obokata J."/>
            <person name="Shigenobu S."/>
        </authorList>
    </citation>
    <scope>NUCLEOTIDE SEQUENCE [LARGE SCALE GENOMIC DNA]</scope>
</reference>
<evidence type="ECO:0000256" key="2">
    <source>
        <dbReference type="SAM" id="SignalP"/>
    </source>
</evidence>
<dbReference type="AlphaFoldDB" id="A0AAV4FKN9"/>
<name>A0AAV4FKN9_9GAST</name>
<dbReference type="Gene3D" id="2.40.50.200">
    <property type="entry name" value="Bacterial OB-fold"/>
    <property type="match status" value="1"/>
</dbReference>
<evidence type="ECO:0000313" key="3">
    <source>
        <dbReference type="EMBL" id="GFR73842.1"/>
    </source>
</evidence>
<keyword evidence="4" id="KW-1185">Reference proteome</keyword>
<protein>
    <submittedName>
        <fullName evidence="3">Protein YgiW</fullName>
    </submittedName>
</protein>
<evidence type="ECO:0000313" key="4">
    <source>
        <dbReference type="Proteomes" id="UP000762676"/>
    </source>
</evidence>
<dbReference type="Proteomes" id="UP000762676">
    <property type="component" value="Unassembled WGS sequence"/>
</dbReference>